<organism evidence="1 2">
    <name type="scientific">Rattus norvegicus</name>
    <name type="common">Rat</name>
    <dbReference type="NCBI Taxonomy" id="10116"/>
    <lineage>
        <taxon>Eukaryota</taxon>
        <taxon>Metazoa</taxon>
        <taxon>Chordata</taxon>
        <taxon>Craniata</taxon>
        <taxon>Vertebrata</taxon>
        <taxon>Euteleostomi</taxon>
        <taxon>Mammalia</taxon>
        <taxon>Eutheria</taxon>
        <taxon>Euarchontoglires</taxon>
        <taxon>Glires</taxon>
        <taxon>Rodentia</taxon>
        <taxon>Myomorpha</taxon>
        <taxon>Muroidea</taxon>
        <taxon>Muridae</taxon>
        <taxon>Murinae</taxon>
        <taxon>Rattus</taxon>
    </lineage>
</organism>
<protein>
    <submittedName>
        <fullName evidence="1">RCG29021</fullName>
    </submittedName>
</protein>
<dbReference type="Proteomes" id="UP000234681">
    <property type="component" value="Chromosome 2"/>
</dbReference>
<accession>A6HVC1</accession>
<evidence type="ECO:0000313" key="2">
    <source>
        <dbReference type="Proteomes" id="UP000234681"/>
    </source>
</evidence>
<sequence length="127" mass="14349">MIAGISVMAQSAQSSCPLSQEMNAPRTPRRECFLPALWIISPSISIREDMLERHIERACFTIDSKLRKSIQKLCVYVLLRYEDSISYPGNGFTDCCEMSRELWELNPGLLEEQSVLLIAETSPQPPA</sequence>
<name>A6HVC1_RAT</name>
<dbReference type="EMBL" id="CH473952">
    <property type="protein sequence ID" value="EDL82057.1"/>
    <property type="molecule type" value="Genomic_DNA"/>
</dbReference>
<proteinExistence type="predicted"/>
<dbReference type="AlphaFoldDB" id="A6HVC1"/>
<evidence type="ECO:0000313" key="1">
    <source>
        <dbReference type="EMBL" id="EDL82057.1"/>
    </source>
</evidence>
<reference evidence="2" key="1">
    <citation type="submission" date="2005-09" db="EMBL/GenBank/DDBJ databases">
        <authorList>
            <person name="Mural R.J."/>
            <person name="Li P.W."/>
            <person name="Adams M.D."/>
            <person name="Amanatides P.G."/>
            <person name="Baden-Tillson H."/>
            <person name="Barnstead M."/>
            <person name="Chin S.H."/>
            <person name="Dew I."/>
            <person name="Evans C.A."/>
            <person name="Ferriera S."/>
            <person name="Flanigan M."/>
            <person name="Fosler C."/>
            <person name="Glodek A."/>
            <person name="Gu Z."/>
            <person name="Holt R.A."/>
            <person name="Jennings D."/>
            <person name="Kraft C.L."/>
            <person name="Lu F."/>
            <person name="Nguyen T."/>
            <person name="Nusskern D.R."/>
            <person name="Pfannkoch C.M."/>
            <person name="Sitter C."/>
            <person name="Sutton G.G."/>
            <person name="Venter J.C."/>
            <person name="Wang Z."/>
            <person name="Woodage T."/>
            <person name="Zheng X.H."/>
            <person name="Zhong F."/>
        </authorList>
    </citation>
    <scope>NUCLEOTIDE SEQUENCE [LARGE SCALE GENOMIC DNA]</scope>
    <source>
        <strain>BN</strain>
        <strain evidence="2">Sprague-Dawley</strain>
    </source>
</reference>
<gene>
    <name evidence="1" type="ORF">rCG_29021</name>
</gene>